<dbReference type="Proteomes" id="UP000002555">
    <property type="component" value="Segment"/>
</dbReference>
<gene>
    <name evidence="1" type="primary">54</name>
</gene>
<dbReference type="EMBL" id="AY266303">
    <property type="protein sequence ID" value="AAQ17855.1"/>
    <property type="molecule type" value="Genomic_DNA"/>
</dbReference>
<reference evidence="1 2" key="1">
    <citation type="journal article" date="2001" name="J. Bacteriol.">
        <title>Phylogeny of the major head and tail genes of the wide-ranging T4-type bacteriophages.</title>
        <authorList>
            <person name="Tetart F."/>
            <person name="Desplats C."/>
            <person name="Kutateladze M."/>
            <person name="Monod C."/>
            <person name="Ackermann H.W."/>
            <person name="Krisch H.M."/>
        </authorList>
    </citation>
    <scope>NUCLEOTIDE SEQUENCE</scope>
</reference>
<name>Q76YP1_9CAUD</name>
<proteinExistence type="predicted"/>
<accession>Q76YP1</accession>
<keyword evidence="2" id="KW-1185">Reference proteome</keyword>
<dbReference type="OrthoDB" id="5796at10239"/>
<evidence type="ECO:0000313" key="1">
    <source>
        <dbReference type="EMBL" id="AAQ17855.1"/>
    </source>
</evidence>
<evidence type="ECO:0000313" key="2">
    <source>
        <dbReference type="Proteomes" id="UP000002555"/>
    </source>
</evidence>
<dbReference type="KEGG" id="vg:2658200"/>
<organism evidence="1 2">
    <name type="scientific">Aeromonas phage Aeh1</name>
    <dbReference type="NCBI Taxonomy" id="2880362"/>
    <lineage>
        <taxon>Viruses</taxon>
        <taxon>Duplodnaviria</taxon>
        <taxon>Heunggongvirae</taxon>
        <taxon>Uroviricota</taxon>
        <taxon>Caudoviricetes</taxon>
        <taxon>Pantevenvirales</taxon>
        <taxon>Straboviridae</taxon>
        <taxon>Cinqassovirus</taxon>
        <taxon>Cinqassovirus aeh1</taxon>
    </lineage>
</organism>
<sequence length="331" mass="36624">MGLSLMDTAANYIKEIPGKIPGMASTALSDGIDYIADRLADDPNSTPDFARFMRVIENKDLARANTFLVRFGDFKSVASADGILGHLGPLGETIGGIGDAINKSTGGFFGGTSFQWHRIQDIAMNQGKKLLSPKIKNIMGAIDPTLVRMIPGAGELLDGFLGSDYDVNRDLALMVKSVNLPGVSFDTQTNYNERKPFTEVRNRTVDPIRMTFYCSSDYAERIWFLTWMNSIHNPKKGTFGFYSNYARDIDIVTLNRRGVMTSVVHSDGCFPTRVGEVQLDFENNNQVATFEVEFTVSTMIHAEHAGKDNLINSVESFYNRAKGMVRGIRNA</sequence>
<protein>
    <submittedName>
        <fullName evidence="1">Gp54 baseplate tail tube initiator</fullName>
    </submittedName>
</protein>
<dbReference type="RefSeq" id="NP_944078.1">
    <property type="nucleotide sequence ID" value="NC_005260.1"/>
</dbReference>